<dbReference type="InterPro" id="IPR036259">
    <property type="entry name" value="MFS_trans_sf"/>
</dbReference>
<dbReference type="Pfam" id="PF00083">
    <property type="entry name" value="Sugar_tr"/>
    <property type="match status" value="1"/>
</dbReference>
<dbReference type="PANTHER" id="PTHR48022:SF43">
    <property type="entry name" value="QUINATE TRANSPORTER, PUTATIVE (AFU_ORTHOLOGUE AFUA_1G16230)-RELATED"/>
    <property type="match status" value="1"/>
</dbReference>
<keyword evidence="7" id="KW-1185">Reference proteome</keyword>
<proteinExistence type="predicted"/>
<evidence type="ECO:0000256" key="5">
    <source>
        <dbReference type="SAM" id="Phobius"/>
    </source>
</evidence>
<gene>
    <name evidence="6" type="ORF">SUNI508_09935</name>
</gene>
<reference evidence="6 7" key="1">
    <citation type="journal article" date="2024" name="J. Plant Pathol.">
        <title>Sequence and assembly of the genome of Seiridium unicorne, isolate CBS 538.82, causal agent of cypress canker disease.</title>
        <authorList>
            <person name="Scali E."/>
            <person name="Rocca G.D."/>
            <person name="Danti R."/>
            <person name="Garbelotto M."/>
            <person name="Barberini S."/>
            <person name="Baroncelli R."/>
            <person name="Emiliani G."/>
        </authorList>
    </citation>
    <scope>NUCLEOTIDE SEQUENCE [LARGE SCALE GENOMIC DNA]</scope>
    <source>
        <strain evidence="6 7">BM-138-508</strain>
    </source>
</reference>
<comment type="caution">
    <text evidence="6">The sequence shown here is derived from an EMBL/GenBank/DDBJ whole genome shotgun (WGS) entry which is preliminary data.</text>
</comment>
<keyword evidence="4 5" id="KW-0472">Membrane</keyword>
<organism evidence="6 7">
    <name type="scientific">Seiridium unicorne</name>
    <dbReference type="NCBI Taxonomy" id="138068"/>
    <lineage>
        <taxon>Eukaryota</taxon>
        <taxon>Fungi</taxon>
        <taxon>Dikarya</taxon>
        <taxon>Ascomycota</taxon>
        <taxon>Pezizomycotina</taxon>
        <taxon>Sordariomycetes</taxon>
        <taxon>Xylariomycetidae</taxon>
        <taxon>Amphisphaeriales</taxon>
        <taxon>Sporocadaceae</taxon>
        <taxon>Seiridium</taxon>
    </lineage>
</organism>
<dbReference type="Gene3D" id="1.20.1250.20">
    <property type="entry name" value="MFS general substrate transporter like domains"/>
    <property type="match status" value="1"/>
</dbReference>
<evidence type="ECO:0000256" key="4">
    <source>
        <dbReference type="ARBA" id="ARBA00023136"/>
    </source>
</evidence>
<keyword evidence="2 5" id="KW-0812">Transmembrane</keyword>
<feature type="transmembrane region" description="Helical" evidence="5">
    <location>
        <begin position="107"/>
        <end position="125"/>
    </location>
</feature>
<dbReference type="SUPFAM" id="SSF103473">
    <property type="entry name" value="MFS general substrate transporter"/>
    <property type="match status" value="1"/>
</dbReference>
<keyword evidence="3 5" id="KW-1133">Transmembrane helix</keyword>
<accession>A0ABR2UMV7</accession>
<dbReference type="Proteomes" id="UP001408356">
    <property type="component" value="Unassembled WGS sequence"/>
</dbReference>
<comment type="subcellular location">
    <subcellularLocation>
        <location evidence="1">Membrane</location>
        <topology evidence="1">Multi-pass membrane protein</topology>
    </subcellularLocation>
</comment>
<dbReference type="InterPro" id="IPR050360">
    <property type="entry name" value="MFS_Sugar_Transporters"/>
</dbReference>
<protein>
    <submittedName>
        <fullName evidence="6">General substrate transporter</fullName>
    </submittedName>
</protein>
<dbReference type="PANTHER" id="PTHR48022">
    <property type="entry name" value="PLASTIDIC GLUCOSE TRANSPORTER 4"/>
    <property type="match status" value="1"/>
</dbReference>
<evidence type="ECO:0000256" key="2">
    <source>
        <dbReference type="ARBA" id="ARBA00022692"/>
    </source>
</evidence>
<feature type="transmembrane region" description="Helical" evidence="5">
    <location>
        <begin position="20"/>
        <end position="40"/>
    </location>
</feature>
<dbReference type="InterPro" id="IPR005828">
    <property type="entry name" value="MFS_sugar_transport-like"/>
</dbReference>
<evidence type="ECO:0000313" key="6">
    <source>
        <dbReference type="EMBL" id="KAK9415975.1"/>
    </source>
</evidence>
<sequence>MQALAQWSGGNGIPFYIVDIFQYAGIAGGLQCITHIYMAGYMATFKSLENKSVSDASIAGVFIYIIYPTRIRSDCYAVNMMLHWIFRFAVVLITPSMFVALSIWGAYVFWACICAVGLGGLWLLAPETKGVPMKKMEELFSGPWWMGWEAKADEDVYNETLPKKDDLFVDDKPSGRTVEGRQEICSKLLLWTCGSMSIETITTFAHCGCSEAYK</sequence>
<name>A0ABR2UMV7_9PEZI</name>
<feature type="transmembrane region" description="Helical" evidence="5">
    <location>
        <begin position="81"/>
        <end position="101"/>
    </location>
</feature>
<evidence type="ECO:0000256" key="1">
    <source>
        <dbReference type="ARBA" id="ARBA00004141"/>
    </source>
</evidence>
<dbReference type="EMBL" id="JARVKF010000410">
    <property type="protein sequence ID" value="KAK9415975.1"/>
    <property type="molecule type" value="Genomic_DNA"/>
</dbReference>
<evidence type="ECO:0000256" key="3">
    <source>
        <dbReference type="ARBA" id="ARBA00022989"/>
    </source>
</evidence>
<evidence type="ECO:0000313" key="7">
    <source>
        <dbReference type="Proteomes" id="UP001408356"/>
    </source>
</evidence>